<keyword evidence="3" id="KW-1185">Reference proteome</keyword>
<dbReference type="PROSITE" id="PS00141">
    <property type="entry name" value="ASP_PROTEASE"/>
    <property type="match status" value="1"/>
</dbReference>
<sequence length="634" mass="71971">MGPKPNNASSSTNMGDRVEALEEAVITMEGNLRRSLDSSLNEFRETILADLAKLLERQQDTHPGSRSDDRMTEFRMAVKKVELPMFDGDDPVGWITRAEIYFDVQGTPENIKVKLAKLSMEGATIHWFNLLWETTENLTWMKFKQALIERYGGRQSVNPFEELKDLHQSRSVDDYITEFEYVSSQVSRLPEEQYLGYFLGGLRSEIRVKVRTFNPLNRIQAMKIARDVESELQGSVGPRNLSIRSWGRNSGGGTYGKGNFGSTPYPTLSRRNFGPGPSGGIVSVTKPNVAKQIAAPQLVQPLRTVASDRKENEKNRGVKHLPYADLMDRKAKGLCFRCGERYHPLHQCAERQLRMLILGDDEQLDEAGEIIAMEVTGEEKEETLECNSIGLCARGELQSTNTTNTIRIRGSVKGVPVEVLIDSGASHSFILPHVAIALDLAVESHRKLGVRLGDGHRVMTQGECKDVRLVVGDFETTVDTFVLEMGKLDMILGVSWLQKQGKVTFDWGERILLKEESQGRMFDFQRNNRMRFIASFYSVLFTKEKHNGLVEKSRLTDVQQEELETLLEQYRAIFQEGFGLPPQRETEHKIELRGNGEPISVRPYRYPHHHKNEIEKQVQEMLQQGIIRHNSSAF</sequence>
<reference evidence="2" key="1">
    <citation type="submission" date="2023-03" db="EMBL/GenBank/DDBJ databases">
        <title>Chromosome-scale reference genome and RAD-based genetic map of yellow starthistle (Centaurea solstitialis) reveal putative structural variation and QTLs associated with invader traits.</title>
        <authorList>
            <person name="Reatini B."/>
            <person name="Cang F.A."/>
            <person name="Jiang Q."/>
            <person name="Mckibben M.T.W."/>
            <person name="Barker M.S."/>
            <person name="Rieseberg L.H."/>
            <person name="Dlugosch K.M."/>
        </authorList>
    </citation>
    <scope>NUCLEOTIDE SEQUENCE</scope>
    <source>
        <strain evidence="2">CAN-66</strain>
        <tissue evidence="2">Leaf</tissue>
    </source>
</reference>
<comment type="caution">
    <text evidence="2">The sequence shown here is derived from an EMBL/GenBank/DDBJ whole genome shotgun (WGS) entry which is preliminary data.</text>
</comment>
<dbReference type="Pfam" id="PF08284">
    <property type="entry name" value="RVP_2"/>
    <property type="match status" value="1"/>
</dbReference>
<dbReference type="Proteomes" id="UP001172457">
    <property type="component" value="Chromosome 5"/>
</dbReference>
<dbReference type="CDD" id="cd00303">
    <property type="entry name" value="retropepsin_like"/>
    <property type="match status" value="1"/>
</dbReference>
<dbReference type="InterPro" id="IPR001969">
    <property type="entry name" value="Aspartic_peptidase_AS"/>
</dbReference>
<dbReference type="InterPro" id="IPR032567">
    <property type="entry name" value="RTL1-rel"/>
</dbReference>
<dbReference type="InterPro" id="IPR021109">
    <property type="entry name" value="Peptidase_aspartic_dom_sf"/>
</dbReference>
<gene>
    <name evidence="2" type="ORF">OSB04_020400</name>
</gene>
<dbReference type="InterPro" id="IPR043502">
    <property type="entry name" value="DNA/RNA_pol_sf"/>
</dbReference>
<feature type="domain" description="Retrotransposon gag" evidence="1">
    <location>
        <begin position="114"/>
        <end position="203"/>
    </location>
</feature>
<proteinExistence type="predicted"/>
<dbReference type="SUPFAM" id="SSF50630">
    <property type="entry name" value="Acid proteases"/>
    <property type="match status" value="1"/>
</dbReference>
<dbReference type="SUPFAM" id="SSF56672">
    <property type="entry name" value="DNA/RNA polymerases"/>
    <property type="match status" value="1"/>
</dbReference>
<dbReference type="Gene3D" id="2.40.70.10">
    <property type="entry name" value="Acid Proteases"/>
    <property type="match status" value="1"/>
</dbReference>
<dbReference type="Gene3D" id="3.10.10.10">
    <property type="entry name" value="HIV Type 1 Reverse Transcriptase, subunit A, domain 1"/>
    <property type="match status" value="1"/>
</dbReference>
<name>A0AA38TAL1_9ASTR</name>
<accession>A0AA38TAL1</accession>
<evidence type="ECO:0000259" key="1">
    <source>
        <dbReference type="Pfam" id="PF03732"/>
    </source>
</evidence>
<dbReference type="EMBL" id="JARYMX010000005">
    <property type="protein sequence ID" value="KAJ9547857.1"/>
    <property type="molecule type" value="Genomic_DNA"/>
</dbReference>
<evidence type="ECO:0000313" key="2">
    <source>
        <dbReference type="EMBL" id="KAJ9547857.1"/>
    </source>
</evidence>
<dbReference type="GO" id="GO:0004190">
    <property type="term" value="F:aspartic-type endopeptidase activity"/>
    <property type="evidence" value="ECO:0007669"/>
    <property type="project" value="InterPro"/>
</dbReference>
<dbReference type="GO" id="GO:0006508">
    <property type="term" value="P:proteolysis"/>
    <property type="evidence" value="ECO:0007669"/>
    <property type="project" value="InterPro"/>
</dbReference>
<dbReference type="PANTHER" id="PTHR15503:SF22">
    <property type="entry name" value="TRANSPOSON TY3-I GAG POLYPROTEIN"/>
    <property type="match status" value="1"/>
</dbReference>
<protein>
    <recommendedName>
        <fullName evidence="1">Retrotransposon gag domain-containing protein</fullName>
    </recommendedName>
</protein>
<dbReference type="Pfam" id="PF03732">
    <property type="entry name" value="Retrotrans_gag"/>
    <property type="match status" value="1"/>
</dbReference>
<dbReference type="InterPro" id="IPR005162">
    <property type="entry name" value="Retrotrans_gag_dom"/>
</dbReference>
<dbReference type="PANTHER" id="PTHR15503">
    <property type="entry name" value="LDOC1 RELATED"/>
    <property type="match status" value="1"/>
</dbReference>
<dbReference type="AlphaFoldDB" id="A0AA38TAL1"/>
<evidence type="ECO:0000313" key="3">
    <source>
        <dbReference type="Proteomes" id="UP001172457"/>
    </source>
</evidence>
<organism evidence="2 3">
    <name type="scientific">Centaurea solstitialis</name>
    <name type="common">yellow star-thistle</name>
    <dbReference type="NCBI Taxonomy" id="347529"/>
    <lineage>
        <taxon>Eukaryota</taxon>
        <taxon>Viridiplantae</taxon>
        <taxon>Streptophyta</taxon>
        <taxon>Embryophyta</taxon>
        <taxon>Tracheophyta</taxon>
        <taxon>Spermatophyta</taxon>
        <taxon>Magnoliopsida</taxon>
        <taxon>eudicotyledons</taxon>
        <taxon>Gunneridae</taxon>
        <taxon>Pentapetalae</taxon>
        <taxon>asterids</taxon>
        <taxon>campanulids</taxon>
        <taxon>Asterales</taxon>
        <taxon>Asteraceae</taxon>
        <taxon>Carduoideae</taxon>
        <taxon>Cardueae</taxon>
        <taxon>Centaureinae</taxon>
        <taxon>Centaurea</taxon>
    </lineage>
</organism>